<evidence type="ECO:0000259" key="2">
    <source>
        <dbReference type="SMART" id="SM00460"/>
    </source>
</evidence>
<feature type="transmembrane region" description="Helical" evidence="1">
    <location>
        <begin position="62"/>
        <end position="79"/>
    </location>
</feature>
<keyword evidence="1" id="KW-0472">Membrane</keyword>
<dbReference type="Proteomes" id="UP000663720">
    <property type="component" value="Chromosome"/>
</dbReference>
<feature type="transmembrane region" description="Helical" evidence="1">
    <location>
        <begin position="183"/>
        <end position="201"/>
    </location>
</feature>
<feature type="transmembrane region" description="Helical" evidence="1">
    <location>
        <begin position="16"/>
        <end position="42"/>
    </location>
</feature>
<gene>
    <name evidence="3" type="ORF">dnl_41000</name>
</gene>
<dbReference type="SMART" id="SM00460">
    <property type="entry name" value="TGc"/>
    <property type="match status" value="1"/>
</dbReference>
<accession>A0A975BA25</accession>
<evidence type="ECO:0000256" key="1">
    <source>
        <dbReference type="SAM" id="Phobius"/>
    </source>
</evidence>
<feature type="domain" description="Transglutaminase-like" evidence="2">
    <location>
        <begin position="438"/>
        <end position="508"/>
    </location>
</feature>
<proteinExistence type="predicted"/>
<dbReference type="KEGG" id="dli:dnl_41000"/>
<dbReference type="EMBL" id="CP061799">
    <property type="protein sequence ID" value="QTA81751.1"/>
    <property type="molecule type" value="Genomic_DNA"/>
</dbReference>
<name>A0A975BA25_9BACT</name>
<organism evidence="3 4">
    <name type="scientific">Desulfonema limicola</name>
    <dbReference type="NCBI Taxonomy" id="45656"/>
    <lineage>
        <taxon>Bacteria</taxon>
        <taxon>Pseudomonadati</taxon>
        <taxon>Thermodesulfobacteriota</taxon>
        <taxon>Desulfobacteria</taxon>
        <taxon>Desulfobacterales</taxon>
        <taxon>Desulfococcaceae</taxon>
        <taxon>Desulfonema</taxon>
    </lineage>
</organism>
<evidence type="ECO:0000313" key="4">
    <source>
        <dbReference type="Proteomes" id="UP000663720"/>
    </source>
</evidence>
<dbReference type="PANTHER" id="PTHR42736">
    <property type="entry name" value="PROTEIN-GLUTAMINE GAMMA-GLUTAMYLTRANSFERASE"/>
    <property type="match status" value="1"/>
</dbReference>
<feature type="transmembrane region" description="Helical" evidence="1">
    <location>
        <begin position="85"/>
        <end position="109"/>
    </location>
</feature>
<dbReference type="InterPro" id="IPR002931">
    <property type="entry name" value="Transglutaminase-like"/>
</dbReference>
<keyword evidence="1" id="KW-1133">Transmembrane helix</keyword>
<protein>
    <submittedName>
        <fullName evidence="3">Transglutamase-like domain-containing protein</fullName>
    </submittedName>
</protein>
<dbReference type="AlphaFoldDB" id="A0A975BA25"/>
<feature type="transmembrane region" description="Helical" evidence="1">
    <location>
        <begin position="550"/>
        <end position="568"/>
    </location>
</feature>
<sequence length="674" mass="78052">MNKNLINSEITPTPPFLLGAAVIFWGWQTGLWFFAVPMAVILEVPRFLKFRWDFQPLDFNRISDLCTLLFLGMLAWLFISRRTVFVIFQLIEWLPMSFFPLMFCQNYSVSEKIDIRAISMFFRKHQKKGYDLSPLTFNLDYPYAALCILSASFANVRNSGFYLGLVFLSAWAVITAKPKRNSPFLFIILFSAASFAGYAGHTGIKHLQNILEIRGMEWFYDLTQSNSDPYQSITAIGRIGEIKLSNKIIFRVKPETAVEIPLLLREASYNKYNLSRWFARYPEFEPVNSIKDGTDWELFKPSEPLNSQVYKKIVVSEYLNKGQGMLKLPNGAFKVQNLPVFNMEKNQFGAVRVKEGPGFVNYGITFGADTGDSPPGEDDLSMPDREAAAVSEIVQALKLKDKTPKQVLKTVNSFFIRNFQYSLKLDHEYTPVPLADFLINTRTGHCEYFASATVLLLRASGIPARYAVGYSAQEYSGLEDQLIVRDSHAHAWALAYINGTWQNVDNTPSSWQTQEAEQVSSWYLLTDLWSWIHYKFSQWQWRKPSEKESFYLIWVLIPLVLVLSRRLYFKKRIVSVREPEKKAVPLVRMGRDSHFYGIEKSLNSMGYIRYPGETLYNWIKRIENMKNSEINFLQLYDIVKIHYQYRFDPGGIKPGIKKDFNDQINKWIEENSKN</sequence>
<dbReference type="PANTHER" id="PTHR42736:SF1">
    <property type="entry name" value="PROTEIN-GLUTAMINE GAMMA-GLUTAMYLTRANSFERASE"/>
    <property type="match status" value="1"/>
</dbReference>
<feature type="transmembrane region" description="Helical" evidence="1">
    <location>
        <begin position="159"/>
        <end position="176"/>
    </location>
</feature>
<keyword evidence="1" id="KW-0812">Transmembrane</keyword>
<dbReference type="Pfam" id="PF01841">
    <property type="entry name" value="Transglut_core"/>
    <property type="match status" value="1"/>
</dbReference>
<evidence type="ECO:0000313" key="3">
    <source>
        <dbReference type="EMBL" id="QTA81751.1"/>
    </source>
</evidence>
<dbReference type="Gene3D" id="3.10.620.30">
    <property type="match status" value="1"/>
</dbReference>
<reference evidence="3" key="1">
    <citation type="journal article" date="2021" name="Microb. Physiol.">
        <title>Proteogenomic Insights into the Physiology of Marine, Sulfate-Reducing, Filamentous Desulfonema limicola and Desulfonema magnum.</title>
        <authorList>
            <person name="Schnaars V."/>
            <person name="Wohlbrand L."/>
            <person name="Scheve S."/>
            <person name="Hinrichs C."/>
            <person name="Reinhardt R."/>
            <person name="Rabus R."/>
        </authorList>
    </citation>
    <scope>NUCLEOTIDE SEQUENCE</scope>
    <source>
        <strain evidence="3">5ac10</strain>
    </source>
</reference>
<dbReference type="InterPro" id="IPR052901">
    <property type="entry name" value="Bact_TGase-like"/>
</dbReference>
<dbReference type="InterPro" id="IPR038765">
    <property type="entry name" value="Papain-like_cys_pep_sf"/>
</dbReference>
<keyword evidence="4" id="KW-1185">Reference proteome</keyword>
<dbReference type="SUPFAM" id="SSF54001">
    <property type="entry name" value="Cysteine proteinases"/>
    <property type="match status" value="1"/>
</dbReference>
<dbReference type="RefSeq" id="WP_207687754.1">
    <property type="nucleotide sequence ID" value="NZ_CP061799.1"/>
</dbReference>